<dbReference type="Proteomes" id="UP000077428">
    <property type="component" value="Unassembled WGS sequence"/>
</dbReference>
<sequence length="277" mass="31770">MYNHADEWGGAYYSWSGTSNVNRCVFINNTAGTNGGAIMISGNFRLTNSIIVNNSAKQTGGSVYIQQPMYKAKTHITFFNNLITNNTSPYAKEIYIKWNDTEYLYTNFNDNDWGFENPNDFNINDPDNVTYRSKVSSTKKSNLQNELNLDLLNKYSDLLKNYQFPHDYFNNKKDNASKYNNPKKNIDNSISKLDKNSTINKNRNTNSSKKINSSKYETNNKHIINNSTSYGAYSKSVEKSFEINKNKDKSTFNPLNSTYLLLLIIIILSLIIGYKKK</sequence>
<comment type="caution">
    <text evidence="10">The sequence shown here is derived from an EMBL/GenBank/DDBJ whole genome shotgun (WGS) entry which is preliminary data.</text>
</comment>
<name>A0A166BCU1_METOA</name>
<dbReference type="PATRIC" id="fig|66851.6.peg.925"/>
<dbReference type="InterPro" id="IPR003368">
    <property type="entry name" value="POMP_repeat"/>
</dbReference>
<proteinExistence type="predicted"/>
<feature type="region of interest" description="Disordered" evidence="8">
    <location>
        <begin position="171"/>
        <end position="190"/>
    </location>
</feature>
<comment type="subcellular location">
    <subcellularLocation>
        <location evidence="1">Cell envelope</location>
    </subcellularLocation>
    <subcellularLocation>
        <location evidence="2">Cell outer membrane</location>
    </subcellularLocation>
    <subcellularLocation>
        <location evidence="3">Secreted</location>
    </subcellularLocation>
</comment>
<dbReference type="GO" id="GO:0005576">
    <property type="term" value="C:extracellular region"/>
    <property type="evidence" value="ECO:0007669"/>
    <property type="project" value="UniProtKB-SubCell"/>
</dbReference>
<evidence type="ECO:0000256" key="7">
    <source>
        <dbReference type="ARBA" id="ARBA00023237"/>
    </source>
</evidence>
<dbReference type="OrthoDB" id="78475at2157"/>
<dbReference type="InterPro" id="IPR011050">
    <property type="entry name" value="Pectin_lyase_fold/virulence"/>
</dbReference>
<feature type="region of interest" description="Disordered" evidence="8">
    <location>
        <begin position="196"/>
        <end position="216"/>
    </location>
</feature>
<keyword evidence="6 9" id="KW-0472">Membrane</keyword>
<keyword evidence="9" id="KW-0812">Transmembrane</keyword>
<dbReference type="EMBL" id="LWMU01000057">
    <property type="protein sequence ID" value="KZX13162.1"/>
    <property type="molecule type" value="Genomic_DNA"/>
</dbReference>
<keyword evidence="7" id="KW-0998">Cell outer membrane</keyword>
<evidence type="ECO:0000256" key="9">
    <source>
        <dbReference type="SAM" id="Phobius"/>
    </source>
</evidence>
<feature type="transmembrane region" description="Helical" evidence="9">
    <location>
        <begin position="257"/>
        <end position="274"/>
    </location>
</feature>
<organism evidence="10 11">
    <name type="scientific">Methanobrevibacter oralis</name>
    <dbReference type="NCBI Taxonomy" id="66851"/>
    <lineage>
        <taxon>Archaea</taxon>
        <taxon>Methanobacteriati</taxon>
        <taxon>Methanobacteriota</taxon>
        <taxon>Methanomada group</taxon>
        <taxon>Methanobacteria</taxon>
        <taxon>Methanobacteriales</taxon>
        <taxon>Methanobacteriaceae</taxon>
        <taxon>Methanobrevibacter</taxon>
    </lineage>
</organism>
<evidence type="ECO:0008006" key="12">
    <source>
        <dbReference type="Google" id="ProtNLM"/>
    </source>
</evidence>
<dbReference type="AlphaFoldDB" id="A0A166BCU1"/>
<keyword evidence="9" id="KW-1133">Transmembrane helix</keyword>
<protein>
    <recommendedName>
        <fullName evidence="12">Adhesin-like protein</fullName>
    </recommendedName>
</protein>
<keyword evidence="5" id="KW-0732">Signal</keyword>
<evidence type="ECO:0000313" key="11">
    <source>
        <dbReference type="Proteomes" id="UP000077428"/>
    </source>
</evidence>
<evidence type="ECO:0000256" key="8">
    <source>
        <dbReference type="SAM" id="MobiDB-lite"/>
    </source>
</evidence>
<feature type="compositionally biased region" description="Low complexity" evidence="8">
    <location>
        <begin position="196"/>
        <end position="215"/>
    </location>
</feature>
<evidence type="ECO:0000256" key="4">
    <source>
        <dbReference type="ARBA" id="ARBA00022525"/>
    </source>
</evidence>
<keyword evidence="11" id="KW-1185">Reference proteome</keyword>
<evidence type="ECO:0000256" key="2">
    <source>
        <dbReference type="ARBA" id="ARBA00004442"/>
    </source>
</evidence>
<evidence type="ECO:0000256" key="5">
    <source>
        <dbReference type="ARBA" id="ARBA00022729"/>
    </source>
</evidence>
<dbReference type="SUPFAM" id="SSF51126">
    <property type="entry name" value="Pectin lyase-like"/>
    <property type="match status" value="1"/>
</dbReference>
<dbReference type="NCBIfam" id="TIGR01376">
    <property type="entry name" value="POMP_repeat"/>
    <property type="match status" value="1"/>
</dbReference>
<evidence type="ECO:0000256" key="3">
    <source>
        <dbReference type="ARBA" id="ARBA00004613"/>
    </source>
</evidence>
<evidence type="ECO:0000256" key="1">
    <source>
        <dbReference type="ARBA" id="ARBA00004196"/>
    </source>
</evidence>
<feature type="compositionally biased region" description="Polar residues" evidence="8">
    <location>
        <begin position="177"/>
        <end position="190"/>
    </location>
</feature>
<keyword evidence="4" id="KW-0964">Secreted</keyword>
<reference evidence="11" key="1">
    <citation type="journal article" date="2016" name="Genome Announc.">
        <title>Draft Genome Sequences of Methanobrevibacter curvatus DSM11111, Methanobrevibacter cuticularis DSM11139, Methanobrevibacter filiformis DSM11501, and Methanobrevibacter oralis DSM7256.</title>
        <authorList>
            <person name="Poehlein A."/>
            <person name="Seedorf H."/>
        </authorList>
    </citation>
    <scope>NUCLEOTIDE SEQUENCE [LARGE SCALE GENOMIC DNA]</scope>
    <source>
        <strain evidence="11">DSM 7256 / JCM 30027 / ZR</strain>
    </source>
</reference>
<accession>A0A166BCU1</accession>
<evidence type="ECO:0000256" key="6">
    <source>
        <dbReference type="ARBA" id="ARBA00023136"/>
    </source>
</evidence>
<evidence type="ECO:0000313" key="10">
    <source>
        <dbReference type="EMBL" id="KZX13162.1"/>
    </source>
</evidence>
<gene>
    <name evidence="10" type="ORF">MBORA_08380</name>
</gene>